<proteinExistence type="inferred from homology"/>
<dbReference type="EMBL" id="OC916406">
    <property type="protein sequence ID" value="CAD7644164.1"/>
    <property type="molecule type" value="Genomic_DNA"/>
</dbReference>
<dbReference type="FunFam" id="3.90.640.10:FF:000014">
    <property type="entry name" value="Putative actin-related protein 6"/>
    <property type="match status" value="1"/>
</dbReference>
<dbReference type="PANTHER" id="PTHR11937">
    <property type="entry name" value="ACTIN"/>
    <property type="match status" value="1"/>
</dbReference>
<gene>
    <name evidence="4" type="ORF">ONB1V03_LOCUS4521</name>
</gene>
<protein>
    <recommendedName>
        <fullName evidence="6">Actin-related protein 6</fullName>
    </recommendedName>
</protein>
<evidence type="ECO:0000313" key="4">
    <source>
        <dbReference type="EMBL" id="CAD7644164.1"/>
    </source>
</evidence>
<dbReference type="Gene3D" id="2.30.36.70">
    <property type="entry name" value="Actin, Chain A, domain 2"/>
    <property type="match status" value="1"/>
</dbReference>
<dbReference type="SMART" id="SM00268">
    <property type="entry name" value="ACTIN"/>
    <property type="match status" value="1"/>
</dbReference>
<dbReference type="EMBL" id="CAJPVJ010001581">
    <property type="protein sequence ID" value="CAG2164974.1"/>
    <property type="molecule type" value="Genomic_DNA"/>
</dbReference>
<comment type="similarity">
    <text evidence="2">Belongs to the actin family. ARP6 subfamily.</text>
</comment>
<dbReference type="Pfam" id="PF00022">
    <property type="entry name" value="Actin"/>
    <property type="match status" value="1"/>
</dbReference>
<evidence type="ECO:0000313" key="5">
    <source>
        <dbReference type="Proteomes" id="UP000728032"/>
    </source>
</evidence>
<accession>A0A7R9LLZ7</accession>
<keyword evidence="3" id="KW-0963">Cytoplasm</keyword>
<evidence type="ECO:0008006" key="6">
    <source>
        <dbReference type="Google" id="ProtNLM"/>
    </source>
</evidence>
<dbReference type="Gene3D" id="3.30.420.40">
    <property type="match status" value="2"/>
</dbReference>
<evidence type="ECO:0000256" key="3">
    <source>
        <dbReference type="ARBA" id="ARBA00022490"/>
    </source>
</evidence>
<dbReference type="AlphaFoldDB" id="A0A7R9LLZ7"/>
<reference evidence="4" key="1">
    <citation type="submission" date="2020-11" db="EMBL/GenBank/DDBJ databases">
        <authorList>
            <person name="Tran Van P."/>
        </authorList>
    </citation>
    <scope>NUCLEOTIDE SEQUENCE</scope>
</reference>
<comment type="subcellular location">
    <subcellularLocation>
        <location evidence="1">Cytoplasm</location>
    </subcellularLocation>
</comment>
<dbReference type="InterPro" id="IPR043129">
    <property type="entry name" value="ATPase_NBD"/>
</dbReference>
<dbReference type="SUPFAM" id="SSF53067">
    <property type="entry name" value="Actin-like ATPase domain"/>
    <property type="match status" value="2"/>
</dbReference>
<evidence type="ECO:0000256" key="1">
    <source>
        <dbReference type="ARBA" id="ARBA00004496"/>
    </source>
</evidence>
<dbReference type="GO" id="GO:0005634">
    <property type="term" value="C:nucleus"/>
    <property type="evidence" value="ECO:0007669"/>
    <property type="project" value="UniProtKB-ARBA"/>
</dbReference>
<name>A0A7R9LLZ7_9ACAR</name>
<dbReference type="GO" id="GO:0005737">
    <property type="term" value="C:cytoplasm"/>
    <property type="evidence" value="ECO:0007669"/>
    <property type="project" value="UniProtKB-SubCell"/>
</dbReference>
<evidence type="ECO:0000256" key="2">
    <source>
        <dbReference type="ARBA" id="ARBA00005665"/>
    </source>
</evidence>
<dbReference type="CDD" id="cd10210">
    <property type="entry name" value="ASKHA_NBD_Arp6"/>
    <property type="match status" value="1"/>
</dbReference>
<keyword evidence="5" id="KW-1185">Reference proteome</keyword>
<sequence length="416" mass="47914">MVVLSKPVAERAQTIISLRLIPNCITKVKSERRRPFIGDQMEDCKDYSQMFYLIPFSKGYLVNWDLERQIWDYVFKTKLKVDFSDTTLIITEPTLNFKPIQENMTEILYEEYGFASLLRATGPQLAAHKYYSDNKSSLACLVVDSGFSFTHIVPFIKDKRVKESIRRIDCGGKALTNHLKDIISYRQLNVLDETYVVNQAKEDCCYVSNQFWKDMEICKDRRNAILRDYVLPDYTVLKRGYVRDPKDTTPITDHQVIRMNNERFQVPELLFHPSDVGIDQLGVSHTVAHSIQTIQEEVRPHLYENILLIGGNCGFSGFQDRVQTDVRSMASHLYDVNVSVPPNPLTYVWQSGKYVAQNTDLLSKLSVTKKEYEEQGLAFYLTSLLSVLSEDVTNHSTFETIGQTFQSLLSFTLQKS</sequence>
<dbReference type="InterPro" id="IPR004000">
    <property type="entry name" value="Actin"/>
</dbReference>
<dbReference type="Gene3D" id="3.90.640.10">
    <property type="entry name" value="Actin, Chain A, domain 4"/>
    <property type="match status" value="1"/>
</dbReference>
<dbReference type="Proteomes" id="UP000728032">
    <property type="component" value="Unassembled WGS sequence"/>
</dbReference>
<organism evidence="4">
    <name type="scientific">Oppiella nova</name>
    <dbReference type="NCBI Taxonomy" id="334625"/>
    <lineage>
        <taxon>Eukaryota</taxon>
        <taxon>Metazoa</taxon>
        <taxon>Ecdysozoa</taxon>
        <taxon>Arthropoda</taxon>
        <taxon>Chelicerata</taxon>
        <taxon>Arachnida</taxon>
        <taxon>Acari</taxon>
        <taxon>Acariformes</taxon>
        <taxon>Sarcoptiformes</taxon>
        <taxon>Oribatida</taxon>
        <taxon>Brachypylina</taxon>
        <taxon>Oppioidea</taxon>
        <taxon>Oppiidae</taxon>
        <taxon>Oppiella</taxon>
    </lineage>
</organism>
<dbReference type="OrthoDB" id="6220758at2759"/>